<comment type="caution">
    <text evidence="2">The sequence shown here is derived from an EMBL/GenBank/DDBJ whole genome shotgun (WGS) entry which is preliminary data.</text>
</comment>
<name>A0ABP9GTM2_9ACTN</name>
<dbReference type="Proteomes" id="UP001499993">
    <property type="component" value="Unassembled WGS sequence"/>
</dbReference>
<accession>A0ABP9GTM2</accession>
<keyword evidence="3" id="KW-1185">Reference proteome</keyword>
<sequence length="77" mass="7827">MGSPASVRVPGACAARGSSDPLGPAVTFHPLSRRYGKGVLRAAPDRRAAPPRRRSTAPALLAARTCGRAAPPGTTLP</sequence>
<organism evidence="2 3">
    <name type="scientific">Streptomonospora halophila</name>
    <dbReference type="NCBI Taxonomy" id="427369"/>
    <lineage>
        <taxon>Bacteria</taxon>
        <taxon>Bacillati</taxon>
        <taxon>Actinomycetota</taxon>
        <taxon>Actinomycetes</taxon>
        <taxon>Streptosporangiales</taxon>
        <taxon>Nocardiopsidaceae</taxon>
        <taxon>Streptomonospora</taxon>
    </lineage>
</organism>
<proteinExistence type="predicted"/>
<feature type="region of interest" description="Disordered" evidence="1">
    <location>
        <begin position="1"/>
        <end position="29"/>
    </location>
</feature>
<reference evidence="3" key="1">
    <citation type="journal article" date="2019" name="Int. J. Syst. Evol. Microbiol.">
        <title>The Global Catalogue of Microorganisms (GCM) 10K type strain sequencing project: providing services to taxonomists for standard genome sequencing and annotation.</title>
        <authorList>
            <consortium name="The Broad Institute Genomics Platform"/>
            <consortium name="The Broad Institute Genome Sequencing Center for Infectious Disease"/>
            <person name="Wu L."/>
            <person name="Ma J."/>
        </authorList>
    </citation>
    <scope>NUCLEOTIDE SEQUENCE [LARGE SCALE GENOMIC DNA]</scope>
    <source>
        <strain evidence="3">JCM 18123</strain>
    </source>
</reference>
<evidence type="ECO:0000313" key="2">
    <source>
        <dbReference type="EMBL" id="GAA4952769.1"/>
    </source>
</evidence>
<evidence type="ECO:0000256" key="1">
    <source>
        <dbReference type="SAM" id="MobiDB-lite"/>
    </source>
</evidence>
<evidence type="ECO:0000313" key="3">
    <source>
        <dbReference type="Proteomes" id="UP001499993"/>
    </source>
</evidence>
<dbReference type="EMBL" id="BAABIK010000028">
    <property type="protein sequence ID" value="GAA4952769.1"/>
    <property type="molecule type" value="Genomic_DNA"/>
</dbReference>
<gene>
    <name evidence="2" type="ORF">GCM10023224_41920</name>
</gene>
<protein>
    <submittedName>
        <fullName evidence="2">Uncharacterized protein</fullName>
    </submittedName>
</protein>